<dbReference type="Gene3D" id="1.10.287.80">
    <property type="entry name" value="ATP synthase, gamma subunit, helix hairpin domain"/>
    <property type="match status" value="1"/>
</dbReference>
<reference evidence="13 14" key="1">
    <citation type="journal article" date="2014" name="BMC Biol.">
        <title>A comprehensive evaluation of rodent malaria parasite genomes and gene expression.</title>
        <authorList>
            <person name="Otto T.D."/>
            <person name="Bohme U."/>
            <person name="Jackson A.P."/>
            <person name="Hunt M."/>
            <person name="Franke-Fayard B."/>
            <person name="Hoeijmakers W.A."/>
            <person name="Religa A.A."/>
            <person name="Robertson L."/>
            <person name="Sanders M."/>
            <person name="Ogun S.A."/>
            <person name="Cunningham D."/>
            <person name="Erhart A."/>
            <person name="Billker O."/>
            <person name="Khan S.M."/>
            <person name="Stunnenberg H.G."/>
            <person name="Langhorne J."/>
            <person name="Holder A.A."/>
            <person name="Waters A.P."/>
            <person name="Newbold C.I."/>
            <person name="Pain A."/>
            <person name="Berriman M."/>
            <person name="Janse C.J."/>
        </authorList>
    </citation>
    <scope>NUCLEOTIDE SEQUENCE [LARGE SCALE GENOMIC DNA]</scope>
    <source>
        <strain evidence="13 14">AS</strain>
    </source>
</reference>
<comment type="subunit">
    <text evidence="11">F-type ATPases have 2 components, CF(1) - the catalytic core - and CF(0) - the membrane proton channel. CF(1) and CF(0) have multiple subunits.</text>
</comment>
<evidence type="ECO:0000256" key="4">
    <source>
        <dbReference type="ARBA" id="ARBA00022781"/>
    </source>
</evidence>
<dbReference type="AlphaFoldDB" id="A0A077TV54"/>
<gene>
    <name evidence="13" type="ORF">PCHAS_1411700</name>
    <name evidence="12" type="ORF">PCHCB_000432800</name>
</gene>
<dbReference type="GO" id="GO:0045259">
    <property type="term" value="C:proton-transporting ATP synthase complex"/>
    <property type="evidence" value="ECO:0007669"/>
    <property type="project" value="UniProtKB-KW"/>
</dbReference>
<evidence type="ECO:0000256" key="1">
    <source>
        <dbReference type="ARBA" id="ARBA00004637"/>
    </source>
</evidence>
<evidence type="ECO:0000256" key="11">
    <source>
        <dbReference type="RuleBase" id="RU004001"/>
    </source>
</evidence>
<evidence type="ECO:0000256" key="9">
    <source>
        <dbReference type="ARBA" id="ARBA00023196"/>
    </source>
</evidence>
<dbReference type="VEuPathDB" id="PlasmoDB:PCHAS_1411700"/>
<dbReference type="Gene3D" id="3.40.1380.10">
    <property type="match status" value="1"/>
</dbReference>
<reference evidence="13" key="2">
    <citation type="submission" date="2014-05" db="EMBL/GenBank/DDBJ databases">
        <authorList>
            <person name="Aslett M.A."/>
            <person name="De Silva N."/>
        </authorList>
    </citation>
    <scope>NUCLEOTIDE SEQUENCE</scope>
    <source>
        <strain evidence="13">AS</strain>
    </source>
</reference>
<keyword evidence="14" id="KW-1185">Reference proteome</keyword>
<dbReference type="PRINTS" id="PR00126">
    <property type="entry name" value="ATPASEGAMMA"/>
</dbReference>
<dbReference type="PROSITE" id="PS00153">
    <property type="entry name" value="ATPASE_GAMMA"/>
    <property type="match status" value="1"/>
</dbReference>
<keyword evidence="3 11" id="KW-0813">Transport</keyword>
<protein>
    <recommendedName>
        <fullName evidence="11">ATP synthase subunit gamma</fullName>
    </recommendedName>
</protein>
<organism evidence="12 15">
    <name type="scientific">Plasmodium chabaudi chabaudi</name>
    <dbReference type="NCBI Taxonomy" id="31271"/>
    <lineage>
        <taxon>Eukaryota</taxon>
        <taxon>Sar</taxon>
        <taxon>Alveolata</taxon>
        <taxon>Apicomplexa</taxon>
        <taxon>Aconoidasida</taxon>
        <taxon>Haemosporida</taxon>
        <taxon>Plasmodiidae</taxon>
        <taxon>Plasmodium</taxon>
        <taxon>Plasmodium (Vinckeia)</taxon>
    </lineage>
</organism>
<name>A0A077TV54_PLACU</name>
<evidence type="ECO:0000313" key="13">
    <source>
        <dbReference type="EMBL" id="VTZ70793.1"/>
    </source>
</evidence>
<dbReference type="CDD" id="cd12151">
    <property type="entry name" value="F1-ATPase_gamma"/>
    <property type="match status" value="1"/>
</dbReference>
<dbReference type="InterPro" id="IPR035968">
    <property type="entry name" value="ATP_synth_F1_ATPase_gsu"/>
</dbReference>
<dbReference type="InterPro" id="IPR023632">
    <property type="entry name" value="ATP_synth_F1_gsu_CS"/>
</dbReference>
<keyword evidence="10 11" id="KW-0066">ATP synthesis</keyword>
<comment type="subcellular location">
    <subcellularLocation>
        <location evidence="1">Mitochondrion inner membrane</location>
        <topology evidence="1">Peripheral membrane protein</topology>
    </subcellularLocation>
</comment>
<dbReference type="OrthoDB" id="239812at2759"/>
<keyword evidence="5" id="KW-0999">Mitochondrion inner membrane</keyword>
<keyword evidence="6 11" id="KW-0406">Ion transport</keyword>
<dbReference type="PANTHER" id="PTHR11693:SF22">
    <property type="entry name" value="ATP SYNTHASE SUBUNIT GAMMA, MITOCHONDRIAL"/>
    <property type="match status" value="1"/>
</dbReference>
<keyword evidence="9 11" id="KW-0139">CF(1)</keyword>
<dbReference type="KEGG" id="pcb:PCHAS_1411700"/>
<evidence type="ECO:0000256" key="10">
    <source>
        <dbReference type="ARBA" id="ARBA00023310"/>
    </source>
</evidence>
<dbReference type="GO" id="GO:0046933">
    <property type="term" value="F:proton-transporting ATP synthase activity, rotational mechanism"/>
    <property type="evidence" value="ECO:0007669"/>
    <property type="project" value="InterPro"/>
</dbReference>
<dbReference type="PANTHER" id="PTHR11693">
    <property type="entry name" value="ATP SYNTHASE GAMMA CHAIN"/>
    <property type="match status" value="1"/>
</dbReference>
<dbReference type="PIRSF" id="PIRSF039089">
    <property type="entry name" value="ATP_synthase_gamma"/>
    <property type="match status" value="1"/>
</dbReference>
<dbReference type="FunFam" id="3.40.1380.10:FF:000003">
    <property type="entry name" value="ATP synthase subunit gamma"/>
    <property type="match status" value="1"/>
</dbReference>
<evidence type="ECO:0000256" key="2">
    <source>
        <dbReference type="ARBA" id="ARBA00007681"/>
    </source>
</evidence>
<proteinExistence type="inferred from homology"/>
<evidence type="ECO:0000256" key="6">
    <source>
        <dbReference type="ARBA" id="ARBA00023065"/>
    </source>
</evidence>
<sequence>MNKMMETGRMVMRAKIFAYNNMIPEIGKRNFASDNLRSLSLRMKSIKSIQKITKAMKMVAASKFKGDQRRLENCKYFSTPLADIFNRLNQLEIHKKNEDLAIIAISSDKGLCGSVNSSISRICKKILENDQIDNELVNNISPNKISLYGIGEKIKSALSRLHSDKFEAVYSEYNKIPINFITCSYIAESILKKNHTNLLIIYNNFKSAISFDTKILSIFSQKQLNKINKKELATFEFEPELDYIFKDVYEFYFTSIIYNCIIENLASEQSARMTAMDNASSSATDMLGALSLKYNRARQSKITLELIEIISGANAL</sequence>
<dbReference type="SUPFAM" id="SSF52943">
    <property type="entry name" value="ATP synthase (F1-ATPase), gamma subunit"/>
    <property type="match status" value="1"/>
</dbReference>
<evidence type="ECO:0000313" key="14">
    <source>
        <dbReference type="Proteomes" id="UP000071118"/>
    </source>
</evidence>
<dbReference type="Pfam" id="PF00231">
    <property type="entry name" value="ATP-synt"/>
    <property type="match status" value="1"/>
</dbReference>
<dbReference type="Proteomes" id="UP000195489">
    <property type="component" value="Chromosome 14"/>
</dbReference>
<comment type="similarity">
    <text evidence="2 11">Belongs to the ATPase gamma chain family.</text>
</comment>
<accession>A0A077TV54</accession>
<keyword evidence="4 11" id="KW-0375">Hydrogen ion transport</keyword>
<evidence type="ECO:0000256" key="3">
    <source>
        <dbReference type="ARBA" id="ARBA00022448"/>
    </source>
</evidence>
<keyword evidence="7" id="KW-0496">Mitochondrion</keyword>
<dbReference type="GO" id="GO:0005743">
    <property type="term" value="C:mitochondrial inner membrane"/>
    <property type="evidence" value="ECO:0007669"/>
    <property type="project" value="UniProtKB-SubCell"/>
</dbReference>
<dbReference type="EMBL" id="LT608166">
    <property type="protein sequence ID" value="SCN62698.1"/>
    <property type="molecule type" value="Genomic_DNA"/>
</dbReference>
<evidence type="ECO:0000256" key="8">
    <source>
        <dbReference type="ARBA" id="ARBA00023136"/>
    </source>
</evidence>
<evidence type="ECO:0000256" key="7">
    <source>
        <dbReference type="ARBA" id="ARBA00023128"/>
    </source>
</evidence>
<dbReference type="NCBIfam" id="TIGR01146">
    <property type="entry name" value="ATPsyn_F1gamma"/>
    <property type="match status" value="1"/>
</dbReference>
<evidence type="ECO:0000256" key="5">
    <source>
        <dbReference type="ARBA" id="ARBA00022792"/>
    </source>
</evidence>
<keyword evidence="8" id="KW-0472">Membrane</keyword>
<dbReference type="EMBL" id="LK022891">
    <property type="protein sequence ID" value="VTZ70793.1"/>
    <property type="molecule type" value="Genomic_DNA"/>
</dbReference>
<dbReference type="InterPro" id="IPR000131">
    <property type="entry name" value="ATP_synth_F1_gsu"/>
</dbReference>
<evidence type="ECO:0000313" key="12">
    <source>
        <dbReference type="EMBL" id="SCN62698.1"/>
    </source>
</evidence>
<dbReference type="GeneID" id="3498884"/>
<evidence type="ECO:0000313" key="15">
    <source>
        <dbReference type="Proteomes" id="UP000195489"/>
    </source>
</evidence>
<reference evidence="12 15" key="3">
    <citation type="submission" date="2016-08" db="EMBL/GenBank/DDBJ databases">
        <authorList>
            <consortium name="Pathogen Informatics"/>
        </authorList>
    </citation>
    <scope>NUCLEOTIDE SEQUENCE [LARGE SCALE GENOMIC DNA]</scope>
    <source>
        <strain evidence="13">AS</strain>
        <strain evidence="12 15">CB</strain>
    </source>
</reference>
<dbReference type="RefSeq" id="XP_016654846.1">
    <property type="nucleotide sequence ID" value="XM_016799573.1"/>
</dbReference>
<dbReference type="Proteomes" id="UP000071118">
    <property type="component" value="Chromosome 14"/>
</dbReference>